<feature type="transmembrane region" description="Helical" evidence="11">
    <location>
        <begin position="194"/>
        <end position="212"/>
    </location>
</feature>
<dbReference type="Pfam" id="PF00999">
    <property type="entry name" value="Na_H_Exchanger"/>
    <property type="match status" value="1"/>
</dbReference>
<organism evidence="13 14">
    <name type="scientific">Teichococcus vastitatis</name>
    <dbReference type="NCBI Taxonomy" id="2307076"/>
    <lineage>
        <taxon>Bacteria</taxon>
        <taxon>Pseudomonadati</taxon>
        <taxon>Pseudomonadota</taxon>
        <taxon>Alphaproteobacteria</taxon>
        <taxon>Acetobacterales</taxon>
        <taxon>Roseomonadaceae</taxon>
        <taxon>Roseomonas</taxon>
    </lineage>
</organism>
<reference evidence="13 14" key="1">
    <citation type="submission" date="2022-03" db="EMBL/GenBank/DDBJ databases">
        <title>Complete genome analysis of Roseomonas KG 17.1 : a prolific producer of plant growth promoters.</title>
        <authorList>
            <person name="Saadouli I."/>
            <person name="Najjari A."/>
            <person name="Mosbah A."/>
            <person name="Ouzari H.I."/>
        </authorList>
    </citation>
    <scope>NUCLEOTIDE SEQUENCE [LARGE SCALE GENOMIC DNA]</scope>
    <source>
        <strain evidence="13 14">KG17-1</strain>
    </source>
</reference>
<dbReference type="InterPro" id="IPR006153">
    <property type="entry name" value="Cation/H_exchanger_TM"/>
</dbReference>
<evidence type="ECO:0000256" key="7">
    <source>
        <dbReference type="ARBA" id="ARBA00023065"/>
    </source>
</evidence>
<feature type="transmembrane region" description="Helical" evidence="11">
    <location>
        <begin position="164"/>
        <end position="182"/>
    </location>
</feature>
<keyword evidence="3" id="KW-1003">Cell membrane</keyword>
<keyword evidence="5 11" id="KW-1133">Transmembrane helix</keyword>
<feature type="transmembrane region" description="Helical" evidence="11">
    <location>
        <begin position="233"/>
        <end position="259"/>
    </location>
</feature>
<evidence type="ECO:0000256" key="9">
    <source>
        <dbReference type="ARBA" id="ARBA00023201"/>
    </source>
</evidence>
<dbReference type="PANTHER" id="PTHR10110:SF86">
    <property type="entry name" value="SODIUM_HYDROGEN EXCHANGER 7"/>
    <property type="match status" value="1"/>
</dbReference>
<accession>A0ABS9WAM4</accession>
<evidence type="ECO:0000259" key="12">
    <source>
        <dbReference type="Pfam" id="PF00999"/>
    </source>
</evidence>
<keyword evidence="8 11" id="KW-0472">Membrane</keyword>
<evidence type="ECO:0000256" key="1">
    <source>
        <dbReference type="ARBA" id="ARBA00004651"/>
    </source>
</evidence>
<dbReference type="Proteomes" id="UP001201985">
    <property type="component" value="Unassembled WGS sequence"/>
</dbReference>
<evidence type="ECO:0000313" key="14">
    <source>
        <dbReference type="Proteomes" id="UP001201985"/>
    </source>
</evidence>
<dbReference type="PANTHER" id="PTHR10110">
    <property type="entry name" value="SODIUM/HYDROGEN EXCHANGER"/>
    <property type="match status" value="1"/>
</dbReference>
<feature type="compositionally biased region" description="Low complexity" evidence="10">
    <location>
        <begin position="489"/>
        <end position="501"/>
    </location>
</feature>
<keyword evidence="7" id="KW-0406">Ion transport</keyword>
<evidence type="ECO:0000256" key="4">
    <source>
        <dbReference type="ARBA" id="ARBA00022692"/>
    </source>
</evidence>
<keyword evidence="2" id="KW-0813">Transport</keyword>
<proteinExistence type="predicted"/>
<keyword evidence="9" id="KW-0739">Sodium transport</keyword>
<feature type="domain" description="Cation/H+ exchanger transmembrane" evidence="12">
    <location>
        <begin position="23"/>
        <end position="422"/>
    </location>
</feature>
<evidence type="ECO:0000256" key="10">
    <source>
        <dbReference type="SAM" id="MobiDB-lite"/>
    </source>
</evidence>
<evidence type="ECO:0000256" key="8">
    <source>
        <dbReference type="ARBA" id="ARBA00023136"/>
    </source>
</evidence>
<gene>
    <name evidence="13" type="ORF">MON41_21690</name>
</gene>
<evidence type="ECO:0000256" key="3">
    <source>
        <dbReference type="ARBA" id="ARBA00022475"/>
    </source>
</evidence>
<evidence type="ECO:0000256" key="11">
    <source>
        <dbReference type="SAM" id="Phobius"/>
    </source>
</evidence>
<sequence length="507" mass="52515">MPGSRSPQRFSSAMSMLEFAALVLAAIGPLLVLAKLLHIPTPLLLFAAGIAAALSPGMPNTRVDPQFLMALFLPPIIYAAALRVSIHLFRFTIGAGVVIGLALTGATIPVVAIAARWLLPGLDWAPALLLGVVGALVDTRLFHEAEGRPRVPRAIADALKVREIVARVVSLGVLAVLVEAVATEAPTPPAAAGAFAWALAAGAAVGWIMGGATRRLRAYAKPAPVEIAVSLALPYLCALLAQAISLSLSATIIAAALAMSSGEVDRRTGTTQSSSEARISDTTFWEEVSLLLSAALFLLAGRALPEALGALEDWPIWRTAGTAAALVMLTITLQFAFSYLAACLPAPARALQDREEEAGQKVTRLTAAGVMAWACTPSIIGIIVALSAPPGMEDRGLALIVAAFLILGAVLVQGLTLPAAVRAASLGDEAEEKHEQDIAGQVASRAAEGKVDVQGGHDAVRRALLQLREDNHIGDETLQKMMRETDLSARAAEGPAAAMPGAGPPNP</sequence>
<keyword evidence="6" id="KW-0915">Sodium</keyword>
<evidence type="ECO:0000256" key="5">
    <source>
        <dbReference type="ARBA" id="ARBA00022989"/>
    </source>
</evidence>
<comment type="caution">
    <text evidence="13">The sequence shown here is derived from an EMBL/GenBank/DDBJ whole genome shotgun (WGS) entry which is preliminary data.</text>
</comment>
<dbReference type="InterPro" id="IPR018422">
    <property type="entry name" value="Cation/H_exchanger_CPA1"/>
</dbReference>
<keyword evidence="14" id="KW-1185">Reference proteome</keyword>
<dbReference type="RefSeq" id="WP_120010464.1">
    <property type="nucleotide sequence ID" value="NZ_JALBUU010000111.1"/>
</dbReference>
<feature type="transmembrane region" description="Helical" evidence="11">
    <location>
        <begin position="397"/>
        <end position="417"/>
    </location>
</feature>
<feature type="transmembrane region" description="Helical" evidence="11">
    <location>
        <begin position="323"/>
        <end position="344"/>
    </location>
</feature>
<protein>
    <submittedName>
        <fullName evidence="13">Cation:proton antiporter</fullName>
    </submittedName>
</protein>
<name>A0ABS9WAM4_9PROT</name>
<feature type="transmembrane region" description="Helical" evidence="11">
    <location>
        <begin position="93"/>
        <end position="118"/>
    </location>
</feature>
<evidence type="ECO:0000256" key="2">
    <source>
        <dbReference type="ARBA" id="ARBA00022448"/>
    </source>
</evidence>
<feature type="transmembrane region" description="Helical" evidence="11">
    <location>
        <begin position="365"/>
        <end position="385"/>
    </location>
</feature>
<dbReference type="EMBL" id="JALBUU010000111">
    <property type="protein sequence ID" value="MCI0756268.1"/>
    <property type="molecule type" value="Genomic_DNA"/>
</dbReference>
<feature type="transmembrane region" description="Helical" evidence="11">
    <location>
        <begin position="68"/>
        <end position="86"/>
    </location>
</feature>
<evidence type="ECO:0000313" key="13">
    <source>
        <dbReference type="EMBL" id="MCI0756268.1"/>
    </source>
</evidence>
<comment type="subcellular location">
    <subcellularLocation>
        <location evidence="1">Cell membrane</location>
        <topology evidence="1">Multi-pass membrane protein</topology>
    </subcellularLocation>
</comment>
<evidence type="ECO:0000256" key="6">
    <source>
        <dbReference type="ARBA" id="ARBA00023053"/>
    </source>
</evidence>
<keyword evidence="4 11" id="KW-0812">Transmembrane</keyword>
<feature type="region of interest" description="Disordered" evidence="10">
    <location>
        <begin position="484"/>
        <end position="507"/>
    </location>
</feature>
<feature type="transmembrane region" description="Helical" evidence="11">
    <location>
        <begin position="124"/>
        <end position="143"/>
    </location>
</feature>